<sequence length="151" mass="17054">MSVSPGEAASSRRTRAIYRSARFRRSWWAVTDNVFGFLAIGGLFAIFGFVGLLQTPTNLGEALRQWAWTLLVFVQAWLCSPSLNGPPRAMFGVRVAAWVVTLAVMSLLVVTSYADGFRFGVVLVAAFLVLILCSYYFANHRRYRRFREDLF</sequence>
<keyword evidence="1" id="KW-0812">Transmembrane</keyword>
<feature type="transmembrane region" description="Helical" evidence="1">
    <location>
        <begin position="65"/>
        <end position="83"/>
    </location>
</feature>
<evidence type="ECO:0000313" key="2">
    <source>
        <dbReference type="EMBL" id="CAA9453426.1"/>
    </source>
</evidence>
<feature type="transmembrane region" description="Helical" evidence="1">
    <location>
        <begin position="34"/>
        <end position="53"/>
    </location>
</feature>
<feature type="transmembrane region" description="Helical" evidence="1">
    <location>
        <begin position="119"/>
        <end position="138"/>
    </location>
</feature>
<reference evidence="2" key="1">
    <citation type="submission" date="2020-02" db="EMBL/GenBank/DDBJ databases">
        <authorList>
            <person name="Meier V. D."/>
        </authorList>
    </citation>
    <scope>NUCLEOTIDE SEQUENCE</scope>
    <source>
        <strain evidence="2">AVDCRST_MAG28</strain>
    </source>
</reference>
<accession>A0A6J4QSJ8</accession>
<name>A0A6J4QSJ8_9ACTN</name>
<dbReference type="AlphaFoldDB" id="A0A6J4QSJ8"/>
<feature type="transmembrane region" description="Helical" evidence="1">
    <location>
        <begin position="95"/>
        <end position="113"/>
    </location>
</feature>
<evidence type="ECO:0000256" key="1">
    <source>
        <dbReference type="SAM" id="Phobius"/>
    </source>
</evidence>
<protein>
    <submittedName>
        <fullName evidence="2">Uncharacterized protein</fullName>
    </submittedName>
</protein>
<organism evidence="2">
    <name type="scientific">uncultured Rubrobacteraceae bacterium</name>
    <dbReference type="NCBI Taxonomy" id="349277"/>
    <lineage>
        <taxon>Bacteria</taxon>
        <taxon>Bacillati</taxon>
        <taxon>Actinomycetota</taxon>
        <taxon>Rubrobacteria</taxon>
        <taxon>Rubrobacterales</taxon>
        <taxon>Rubrobacteraceae</taxon>
        <taxon>environmental samples</taxon>
    </lineage>
</organism>
<dbReference type="EMBL" id="CADCVE010000037">
    <property type="protein sequence ID" value="CAA9453426.1"/>
    <property type="molecule type" value="Genomic_DNA"/>
</dbReference>
<gene>
    <name evidence="2" type="ORF">AVDCRST_MAG28-2060</name>
</gene>
<proteinExistence type="predicted"/>
<keyword evidence="1" id="KW-0472">Membrane</keyword>
<keyword evidence="1" id="KW-1133">Transmembrane helix</keyword>